<dbReference type="GO" id="GO:0016036">
    <property type="term" value="P:cellular response to phosphate starvation"/>
    <property type="evidence" value="ECO:0007669"/>
    <property type="project" value="TreeGrafter"/>
</dbReference>
<organism evidence="8">
    <name type="scientific">bioreactor metagenome</name>
    <dbReference type="NCBI Taxonomy" id="1076179"/>
    <lineage>
        <taxon>unclassified sequences</taxon>
        <taxon>metagenomes</taxon>
        <taxon>ecological metagenomes</taxon>
    </lineage>
</organism>
<evidence type="ECO:0000256" key="6">
    <source>
        <dbReference type="ARBA" id="ARBA00023012"/>
    </source>
</evidence>
<keyword evidence="6" id="KW-0902">Two-component regulatory system</keyword>
<dbReference type="SUPFAM" id="SSF55874">
    <property type="entry name" value="ATPase domain of HSP90 chaperone/DNA topoisomerase II/histidine kinase"/>
    <property type="match status" value="1"/>
</dbReference>
<dbReference type="Pfam" id="PF02518">
    <property type="entry name" value="HATPase_c"/>
    <property type="match status" value="1"/>
</dbReference>
<keyword evidence="3" id="KW-0597">Phosphoprotein</keyword>
<dbReference type="EC" id="2.7.13.3" evidence="2"/>
<evidence type="ECO:0000259" key="7">
    <source>
        <dbReference type="PROSITE" id="PS50109"/>
    </source>
</evidence>
<dbReference type="InterPro" id="IPR004358">
    <property type="entry name" value="Sig_transdc_His_kin-like_C"/>
</dbReference>
<dbReference type="InterPro" id="IPR003594">
    <property type="entry name" value="HATPase_dom"/>
</dbReference>
<dbReference type="GO" id="GO:0005886">
    <property type="term" value="C:plasma membrane"/>
    <property type="evidence" value="ECO:0007669"/>
    <property type="project" value="TreeGrafter"/>
</dbReference>
<dbReference type="GO" id="GO:0000155">
    <property type="term" value="F:phosphorelay sensor kinase activity"/>
    <property type="evidence" value="ECO:0007669"/>
    <property type="project" value="TreeGrafter"/>
</dbReference>
<evidence type="ECO:0000256" key="1">
    <source>
        <dbReference type="ARBA" id="ARBA00000085"/>
    </source>
</evidence>
<reference evidence="8" key="1">
    <citation type="submission" date="2019-08" db="EMBL/GenBank/DDBJ databases">
        <authorList>
            <person name="Kucharzyk K."/>
            <person name="Murdoch R.W."/>
            <person name="Higgins S."/>
            <person name="Loffler F."/>
        </authorList>
    </citation>
    <scope>NUCLEOTIDE SEQUENCE</scope>
</reference>
<dbReference type="PRINTS" id="PR00344">
    <property type="entry name" value="BCTRLSENSOR"/>
</dbReference>
<keyword evidence="4 8" id="KW-0808">Transferase</keyword>
<evidence type="ECO:0000256" key="5">
    <source>
        <dbReference type="ARBA" id="ARBA00022777"/>
    </source>
</evidence>
<sequence>MKVAIRDFGIGIEEYLLEDVWNKYYKNSQSGGMGLGLPICREILNMHGFHYGVTSSKDEGTEFYFIIPKDNTDIL</sequence>
<comment type="caution">
    <text evidence="8">The sequence shown here is derived from an EMBL/GenBank/DDBJ whole genome shotgun (WGS) entry which is preliminary data.</text>
</comment>
<evidence type="ECO:0000256" key="2">
    <source>
        <dbReference type="ARBA" id="ARBA00012438"/>
    </source>
</evidence>
<evidence type="ECO:0000313" key="8">
    <source>
        <dbReference type="EMBL" id="MPN42066.1"/>
    </source>
</evidence>
<dbReference type="PROSITE" id="PS50109">
    <property type="entry name" value="HIS_KIN"/>
    <property type="match status" value="1"/>
</dbReference>
<accession>A0A645HU19</accession>
<comment type="catalytic activity">
    <reaction evidence="1">
        <text>ATP + protein L-histidine = ADP + protein N-phospho-L-histidine.</text>
        <dbReference type="EC" id="2.7.13.3"/>
    </reaction>
</comment>
<evidence type="ECO:0000256" key="3">
    <source>
        <dbReference type="ARBA" id="ARBA00022553"/>
    </source>
</evidence>
<dbReference type="InterPro" id="IPR005467">
    <property type="entry name" value="His_kinase_dom"/>
</dbReference>
<evidence type="ECO:0000256" key="4">
    <source>
        <dbReference type="ARBA" id="ARBA00022679"/>
    </source>
</evidence>
<dbReference type="AlphaFoldDB" id="A0A645HU19"/>
<dbReference type="InterPro" id="IPR036890">
    <property type="entry name" value="HATPase_C_sf"/>
</dbReference>
<dbReference type="Gene3D" id="3.30.565.10">
    <property type="entry name" value="Histidine kinase-like ATPase, C-terminal domain"/>
    <property type="match status" value="1"/>
</dbReference>
<dbReference type="EMBL" id="VSSQ01099528">
    <property type="protein sequence ID" value="MPN42066.1"/>
    <property type="molecule type" value="Genomic_DNA"/>
</dbReference>
<keyword evidence="5 8" id="KW-0418">Kinase</keyword>
<dbReference type="GO" id="GO:0004721">
    <property type="term" value="F:phosphoprotein phosphatase activity"/>
    <property type="evidence" value="ECO:0007669"/>
    <property type="project" value="TreeGrafter"/>
</dbReference>
<dbReference type="PANTHER" id="PTHR45453">
    <property type="entry name" value="PHOSPHATE REGULON SENSOR PROTEIN PHOR"/>
    <property type="match status" value="1"/>
</dbReference>
<feature type="domain" description="Histidine kinase" evidence="7">
    <location>
        <begin position="1"/>
        <end position="71"/>
    </location>
</feature>
<gene>
    <name evidence="8" type="primary">cqsS_4</name>
    <name evidence="8" type="ORF">SDC9_189622</name>
</gene>
<name>A0A645HU19_9ZZZZ</name>
<dbReference type="InterPro" id="IPR050351">
    <property type="entry name" value="BphY/WalK/GraS-like"/>
</dbReference>
<proteinExistence type="predicted"/>
<protein>
    <recommendedName>
        <fullName evidence="2">histidine kinase</fullName>
        <ecNumber evidence="2">2.7.13.3</ecNumber>
    </recommendedName>
</protein>
<dbReference type="PANTHER" id="PTHR45453:SF1">
    <property type="entry name" value="PHOSPHATE REGULON SENSOR PROTEIN PHOR"/>
    <property type="match status" value="1"/>
</dbReference>